<dbReference type="AlphaFoldDB" id="D4AN93"/>
<dbReference type="InterPro" id="IPR014025">
    <property type="entry name" value="Glutaredoxin_subgr"/>
</dbReference>
<dbReference type="PANTHER" id="PTHR45694:SF18">
    <property type="entry name" value="GLUTAREDOXIN-1-RELATED"/>
    <property type="match status" value="1"/>
</dbReference>
<dbReference type="PROSITE" id="PS51354">
    <property type="entry name" value="GLUTAREDOXIN_2"/>
    <property type="match status" value="1"/>
</dbReference>
<gene>
    <name evidence="2" type="ORF">ARB_05698</name>
</gene>
<dbReference type="GO" id="GO:0005737">
    <property type="term" value="C:cytoplasm"/>
    <property type="evidence" value="ECO:0007669"/>
    <property type="project" value="TreeGrafter"/>
</dbReference>
<reference evidence="3" key="1">
    <citation type="journal article" date="2011" name="Genome Biol.">
        <title>Comparative and functional genomics provide insights into the pathogenicity of dermatophytic fungi.</title>
        <authorList>
            <person name="Burmester A."/>
            <person name="Shelest E."/>
            <person name="Gloeckner G."/>
            <person name="Heddergott C."/>
            <person name="Schindler S."/>
            <person name="Staib P."/>
            <person name="Heidel A."/>
            <person name="Felder M."/>
            <person name="Petzold A."/>
            <person name="Szafranski K."/>
            <person name="Feuermann M."/>
            <person name="Pedruzzi I."/>
            <person name="Priebe S."/>
            <person name="Groth M."/>
            <person name="Winkler R."/>
            <person name="Li W."/>
            <person name="Kniemeyer O."/>
            <person name="Schroeckh V."/>
            <person name="Hertweck C."/>
            <person name="Hube B."/>
            <person name="White T.C."/>
            <person name="Platzer M."/>
            <person name="Guthke R."/>
            <person name="Heitman J."/>
            <person name="Woestemeyer J."/>
            <person name="Zipfel P.F."/>
            <person name="Monod M."/>
            <person name="Brakhage A.A."/>
        </authorList>
    </citation>
    <scope>NUCLEOTIDE SEQUENCE [LARGE SCALE GENOMIC DNA]</scope>
    <source>
        <strain evidence="3">ATCC MYA-4681 / CBS 112371</strain>
    </source>
</reference>
<dbReference type="EMBL" id="ABSU01000003">
    <property type="protein sequence ID" value="EFE35654.1"/>
    <property type="molecule type" value="Genomic_DNA"/>
</dbReference>
<proteinExistence type="predicted"/>
<dbReference type="InterPro" id="IPR002109">
    <property type="entry name" value="Glutaredoxin"/>
</dbReference>
<dbReference type="GO" id="GO:0015038">
    <property type="term" value="F:glutathione disulfide oxidoreductase activity"/>
    <property type="evidence" value="ECO:0007669"/>
    <property type="project" value="TreeGrafter"/>
</dbReference>
<dbReference type="KEGG" id="abe:ARB_05698"/>
<dbReference type="STRING" id="663331.D4AN93"/>
<evidence type="ECO:0000313" key="3">
    <source>
        <dbReference type="Proteomes" id="UP000008866"/>
    </source>
</evidence>
<comment type="caution">
    <text evidence="2">The sequence shown here is derived from an EMBL/GenBank/DDBJ whole genome shotgun (WGS) entry which is preliminary data.</text>
</comment>
<protein>
    <recommendedName>
        <fullName evidence="1">Glutaredoxin domain-containing protein</fullName>
    </recommendedName>
</protein>
<organism evidence="2 3">
    <name type="scientific">Arthroderma benhamiae (strain ATCC MYA-4681 / CBS 112371)</name>
    <name type="common">Trichophyton mentagrophytes</name>
    <dbReference type="NCBI Taxonomy" id="663331"/>
    <lineage>
        <taxon>Eukaryota</taxon>
        <taxon>Fungi</taxon>
        <taxon>Dikarya</taxon>
        <taxon>Ascomycota</taxon>
        <taxon>Pezizomycotina</taxon>
        <taxon>Eurotiomycetes</taxon>
        <taxon>Eurotiomycetidae</taxon>
        <taxon>Onygenales</taxon>
        <taxon>Arthrodermataceae</taxon>
        <taxon>Trichophyton</taxon>
    </lineage>
</organism>
<dbReference type="SUPFAM" id="SSF52833">
    <property type="entry name" value="Thioredoxin-like"/>
    <property type="match status" value="1"/>
</dbReference>
<sequence length="60" mass="6420">MLRLTLDIDDGPAIQDALQEITNQRTVPNIFINHKHIGGNSDLVAKAGQLSALLKEAGAL</sequence>
<dbReference type="Gene3D" id="3.40.30.10">
    <property type="entry name" value="Glutaredoxin"/>
    <property type="match status" value="1"/>
</dbReference>
<evidence type="ECO:0000259" key="1">
    <source>
        <dbReference type="Pfam" id="PF00462"/>
    </source>
</evidence>
<dbReference type="GeneID" id="9524371"/>
<dbReference type="Proteomes" id="UP000008866">
    <property type="component" value="Unassembled WGS sequence"/>
</dbReference>
<dbReference type="PRINTS" id="PR00160">
    <property type="entry name" value="GLUTAREDOXIN"/>
</dbReference>
<name>D4AN93_ARTBC</name>
<dbReference type="eggNOG" id="KOG1752">
    <property type="taxonomic scope" value="Eukaryota"/>
</dbReference>
<dbReference type="Pfam" id="PF00462">
    <property type="entry name" value="Glutaredoxin"/>
    <property type="match status" value="1"/>
</dbReference>
<accession>D4AN93</accession>
<dbReference type="GO" id="GO:0005634">
    <property type="term" value="C:nucleus"/>
    <property type="evidence" value="ECO:0007669"/>
    <property type="project" value="TreeGrafter"/>
</dbReference>
<dbReference type="InterPro" id="IPR036249">
    <property type="entry name" value="Thioredoxin-like_sf"/>
</dbReference>
<feature type="domain" description="Glutaredoxin" evidence="1">
    <location>
        <begin position="6"/>
        <end position="37"/>
    </location>
</feature>
<dbReference type="RefSeq" id="XP_003016299.1">
    <property type="nucleotide sequence ID" value="XM_003016253.1"/>
</dbReference>
<dbReference type="PANTHER" id="PTHR45694">
    <property type="entry name" value="GLUTAREDOXIN 2"/>
    <property type="match status" value="1"/>
</dbReference>
<evidence type="ECO:0000313" key="2">
    <source>
        <dbReference type="EMBL" id="EFE35654.1"/>
    </source>
</evidence>
<keyword evidence="3" id="KW-1185">Reference proteome</keyword>
<dbReference type="GO" id="GO:0034599">
    <property type="term" value="P:cellular response to oxidative stress"/>
    <property type="evidence" value="ECO:0007669"/>
    <property type="project" value="TreeGrafter"/>
</dbReference>
<dbReference type="HOGENOM" id="CLU_2943490_0_0_1"/>